<dbReference type="InterPro" id="IPR051465">
    <property type="entry name" value="Cell_Envelope_Struct_Comp"/>
</dbReference>
<reference evidence="3" key="1">
    <citation type="submission" date="2022-01" db="EMBL/GenBank/DDBJ databases">
        <authorList>
            <person name="Criscuolo A."/>
        </authorList>
    </citation>
    <scope>NUCLEOTIDE SEQUENCE</scope>
    <source>
        <strain evidence="3">CIP111892</strain>
    </source>
</reference>
<dbReference type="SUPFAM" id="SSF49373">
    <property type="entry name" value="Invasin/intimin cell-adhesion fragments"/>
    <property type="match status" value="2"/>
</dbReference>
<evidence type="ECO:0000259" key="2">
    <source>
        <dbReference type="PROSITE" id="PS51272"/>
    </source>
</evidence>
<feature type="domain" description="SLH" evidence="2">
    <location>
        <begin position="554"/>
        <end position="617"/>
    </location>
</feature>
<dbReference type="PANTHER" id="PTHR43308">
    <property type="entry name" value="OUTER MEMBRANE PROTEIN ALPHA-RELATED"/>
    <property type="match status" value="1"/>
</dbReference>
<dbReference type="PROSITE" id="PS51272">
    <property type="entry name" value="SLH"/>
    <property type="match status" value="3"/>
</dbReference>
<dbReference type="Pfam" id="PF02368">
    <property type="entry name" value="Big_2"/>
    <property type="match status" value="2"/>
</dbReference>
<dbReference type="Proteomes" id="UP000838324">
    <property type="component" value="Unassembled WGS sequence"/>
</dbReference>
<dbReference type="Pfam" id="PF00395">
    <property type="entry name" value="SLH"/>
    <property type="match status" value="3"/>
</dbReference>
<protein>
    <recommendedName>
        <fullName evidence="2">SLH domain-containing protein</fullName>
    </recommendedName>
</protein>
<sequence>MKKTSLGKLGLVSALVIMLLSGCVVSTGSVTVNLPSDKPSASEHLFLRYSDGSVVQVPDDTGAGSIAVNTDSGKTIVGGYVSDSIVSWVPVLSYGPSYVNVSGFAAHKPVLAADHVALFQAPSVADSAYPGYINVTFAVYGTNGKLVDGQTEIFAHAADRDLIFYNTDPYDTFKSIESREGFSSFTVDGKVTFLIKSDTVDIKTPISLYSGAKLLADNVFHKVTGISVSSTGEVYSVQTGETLSMRAEVLPADAINPGVVWSVVNGTGSAVIDETSGELTAGEPGTVTVTATTTDGTGVTDSVEVTITAAPVATPTVAPTEAPTDAPAATPTVAPTEAPTDAPAATPTVAPTEAPTEAPAATPTVVPTEAPTDAPAATPTVAPTEAPTDAPAATPSAAPTPVSIPVSAITISGVSPVTVGHFIQLNQAIAPAEATNQGILWSIENGTGTATISASGLLTGISPGMVTVKAAAADGSGVYGTTAIEIVASSSDSGGTPAATPAISPSATPTAAPSPVPSAAPAAGGAAKFANNVVKLEAVLSGFNQKVELANANPSPVSFTDISSHWADMTVETFVKLGIVQGYEDGGFHPDAGMTRAEFAAIIARVFELPSGGSKGTLSDISGHWAEAAISSLQEKGLVSGYQNGTFKPNAEISRAEIIAIIAKIVDMSGVDVPAAATFQDIGNTWNQDEIRQAAAAGIISGFGSGEFLPAKQASRAEALTIVLHVLQLNPELKALLETLK</sequence>
<gene>
    <name evidence="3" type="ORF">PAECIP111892_05194</name>
</gene>
<evidence type="ECO:0000256" key="1">
    <source>
        <dbReference type="SAM" id="MobiDB-lite"/>
    </source>
</evidence>
<feature type="region of interest" description="Disordered" evidence="1">
    <location>
        <begin position="312"/>
        <end position="398"/>
    </location>
</feature>
<proteinExistence type="predicted"/>
<dbReference type="RefSeq" id="WP_236337063.1">
    <property type="nucleotide sequence ID" value="NZ_CAKMMG010000012.1"/>
</dbReference>
<dbReference type="EMBL" id="CAKMMG010000012">
    <property type="protein sequence ID" value="CAH1222743.1"/>
    <property type="molecule type" value="Genomic_DNA"/>
</dbReference>
<dbReference type="PANTHER" id="PTHR43308:SF5">
    <property type="entry name" value="S-LAYER PROTEIN _ PEPTIDOGLYCAN ENDO-BETA-N-ACETYLGLUCOSAMINIDASE"/>
    <property type="match status" value="1"/>
</dbReference>
<dbReference type="InterPro" id="IPR008964">
    <property type="entry name" value="Invasin/intimin_cell_adhesion"/>
</dbReference>
<feature type="domain" description="SLH" evidence="2">
    <location>
        <begin position="677"/>
        <end position="737"/>
    </location>
</feature>
<dbReference type="InterPro" id="IPR001119">
    <property type="entry name" value="SLH_dom"/>
</dbReference>
<dbReference type="SMART" id="SM00635">
    <property type="entry name" value="BID_2"/>
    <property type="match status" value="2"/>
</dbReference>
<organism evidence="3 4">
    <name type="scientific">Paenibacillus auburnensis</name>
    <dbReference type="NCBI Taxonomy" id="2905649"/>
    <lineage>
        <taxon>Bacteria</taxon>
        <taxon>Bacillati</taxon>
        <taxon>Bacillota</taxon>
        <taxon>Bacilli</taxon>
        <taxon>Bacillales</taxon>
        <taxon>Paenibacillaceae</taxon>
        <taxon>Paenibacillus</taxon>
    </lineage>
</organism>
<comment type="caution">
    <text evidence="3">The sequence shown here is derived from an EMBL/GenBank/DDBJ whole genome shotgun (WGS) entry which is preliminary data.</text>
</comment>
<evidence type="ECO:0000313" key="4">
    <source>
        <dbReference type="Proteomes" id="UP000838324"/>
    </source>
</evidence>
<dbReference type="PROSITE" id="PS51257">
    <property type="entry name" value="PROKAR_LIPOPROTEIN"/>
    <property type="match status" value="1"/>
</dbReference>
<feature type="compositionally biased region" description="Low complexity" evidence="1">
    <location>
        <begin position="494"/>
        <end position="511"/>
    </location>
</feature>
<name>A0ABM9CS64_9BACL</name>
<dbReference type="InterPro" id="IPR003343">
    <property type="entry name" value="Big_2"/>
</dbReference>
<evidence type="ECO:0000313" key="3">
    <source>
        <dbReference type="EMBL" id="CAH1222743.1"/>
    </source>
</evidence>
<keyword evidence="4" id="KW-1185">Reference proteome</keyword>
<feature type="region of interest" description="Disordered" evidence="1">
    <location>
        <begin position="492"/>
        <end position="519"/>
    </location>
</feature>
<dbReference type="Gene3D" id="2.60.40.1080">
    <property type="match status" value="2"/>
</dbReference>
<accession>A0ABM9CS64</accession>
<feature type="domain" description="SLH" evidence="2">
    <location>
        <begin position="618"/>
        <end position="676"/>
    </location>
</feature>